<evidence type="ECO:0000313" key="1">
    <source>
        <dbReference type="EMBL" id="SOR60577.1"/>
    </source>
</evidence>
<comment type="caution">
    <text evidence="1">The sequence shown here is derived from an EMBL/GenBank/DDBJ whole genome shotgun (WGS) entry which is preliminary data.</text>
</comment>
<name>A0AAQ1SMZ9_LEPIR</name>
<accession>A0AAQ1SMZ9</accession>
<organism evidence="1 2">
    <name type="scientific">Leptospira interrogans serovar Manilae</name>
    <dbReference type="NCBI Taxonomy" id="214675"/>
    <lineage>
        <taxon>Bacteria</taxon>
        <taxon>Pseudomonadati</taxon>
        <taxon>Spirochaetota</taxon>
        <taxon>Spirochaetia</taxon>
        <taxon>Leptospirales</taxon>
        <taxon>Leptospiraceae</taxon>
        <taxon>Leptospira</taxon>
    </lineage>
</organism>
<reference evidence="1 2" key="1">
    <citation type="submission" date="2017-11" db="EMBL/GenBank/DDBJ databases">
        <authorList>
            <person name="Lechat P."/>
        </authorList>
    </citation>
    <scope>NUCLEOTIDE SEQUENCE [LARGE SCALE GENOMIC DNA]</scope>
    <source>
        <strain evidence="1">L495</strain>
    </source>
</reference>
<evidence type="ECO:0000313" key="2">
    <source>
        <dbReference type="Proteomes" id="UP000234460"/>
    </source>
</evidence>
<dbReference type="AlphaFoldDB" id="A0AAQ1SMZ9"/>
<sequence length="308" mass="35861">MIISKKRIKNLDRYISNLANGTEFIPAVKYSRKFNDLIAKIGFATPLQNGETILPPASFGPVNRKNVHGYFIKHKDKPMETAYRIREWCHEEWRGRGETETVCKDVEVSYKRYPRTFIFPFGIEISIVSDANGNKLLTVGKYKYGKDNGVAINAINVLLEIFGECEILQENLNSFISGKIVKLNWEVLPKGKYPWEKLKPKLSNLLNNTGKTVRPFIERRFEKINEYEPEFSAIGIHGFKGYIVFGFPEKNLFILESTLRNNATYVFAKDWELISKLTKYQILQEALHKKRIIHKIPNWYKDIETLFK</sequence>
<protein>
    <submittedName>
        <fullName evidence="1">Uncharacterized protein</fullName>
    </submittedName>
</protein>
<proteinExistence type="predicted"/>
<gene>
    <name evidence="1" type="ORF">LMANV2_190003</name>
</gene>
<dbReference type="RefSeq" id="WP_000587204.1">
    <property type="nucleotide sequence ID" value="NZ_CP011933.1"/>
</dbReference>
<dbReference type="Proteomes" id="UP000234460">
    <property type="component" value="Chromosome LMANV2"/>
</dbReference>
<dbReference type="EMBL" id="OEJX01000011">
    <property type="protein sequence ID" value="SOR60577.1"/>
    <property type="molecule type" value="Genomic_DNA"/>
</dbReference>